<name>A0A0G3BCF0_9BURK</name>
<dbReference type="STRING" id="413882.AAW51_0353"/>
<dbReference type="InterPro" id="IPR019734">
    <property type="entry name" value="TPR_rpt"/>
</dbReference>
<proteinExistence type="predicted"/>
<dbReference type="SMART" id="SM00028">
    <property type="entry name" value="TPR"/>
    <property type="match status" value="3"/>
</dbReference>
<dbReference type="InterPro" id="IPR011990">
    <property type="entry name" value="TPR-like_helical_dom_sf"/>
</dbReference>
<evidence type="ECO:0000313" key="3">
    <source>
        <dbReference type="Proteomes" id="UP000035352"/>
    </source>
</evidence>
<dbReference type="AlphaFoldDB" id="A0A0G3BCF0"/>
<dbReference type="PROSITE" id="PS50293">
    <property type="entry name" value="TPR_REGION"/>
    <property type="match status" value="1"/>
</dbReference>
<sequence length="150" mass="17398">MIGFVEYLKLTDFPRYISFTGQDSKEIVRKANEHYKLAYTLGDQGKRTEAIAEYSQPIELFPLFYEAIDNRAFIYMELGKIREALRDFEQSLRVNPNGMAAFFSKGECLMKLGDLKAAKDIFQEGQTRFPEQRATFTKFLEQVRALQKNG</sequence>
<evidence type="ECO:0000256" key="1">
    <source>
        <dbReference type="PROSITE-ProRule" id="PRU00339"/>
    </source>
</evidence>
<dbReference type="Proteomes" id="UP000035352">
    <property type="component" value="Chromosome"/>
</dbReference>
<dbReference type="PANTHER" id="PTHR44200:SF1">
    <property type="entry name" value="DNAJ HOMOLOG SUBFAMILY C MEMBER 7"/>
    <property type="match status" value="1"/>
</dbReference>
<keyword evidence="3" id="KW-1185">Reference proteome</keyword>
<reference evidence="2 3" key="1">
    <citation type="submission" date="2015-05" db="EMBL/GenBank/DDBJ databases">
        <authorList>
            <person name="Tang B."/>
            <person name="Yu Y."/>
        </authorList>
    </citation>
    <scope>NUCLEOTIDE SEQUENCE [LARGE SCALE GENOMIC DNA]</scope>
    <source>
        <strain evidence="2 3">DSM 7029</strain>
    </source>
</reference>
<gene>
    <name evidence="2" type="ORF">AAW51_0353</name>
</gene>
<organism evidence="2 3">
    <name type="scientific">Caldimonas brevitalea</name>
    <dbReference type="NCBI Taxonomy" id="413882"/>
    <lineage>
        <taxon>Bacteria</taxon>
        <taxon>Pseudomonadati</taxon>
        <taxon>Pseudomonadota</taxon>
        <taxon>Betaproteobacteria</taxon>
        <taxon>Burkholderiales</taxon>
        <taxon>Sphaerotilaceae</taxon>
        <taxon>Caldimonas</taxon>
    </lineage>
</organism>
<dbReference type="Gene3D" id="1.25.40.10">
    <property type="entry name" value="Tetratricopeptide repeat domain"/>
    <property type="match status" value="1"/>
</dbReference>
<protein>
    <submittedName>
        <fullName evidence="2">Uncharacterized protein</fullName>
    </submittedName>
</protein>
<dbReference type="SUPFAM" id="SSF48452">
    <property type="entry name" value="TPR-like"/>
    <property type="match status" value="1"/>
</dbReference>
<dbReference type="PANTHER" id="PTHR44200">
    <property type="entry name" value="DNAJ HOMOLOG SUBFAMILY C MEMBER 7"/>
    <property type="match status" value="1"/>
</dbReference>
<accession>A0A0G3BCF0</accession>
<evidence type="ECO:0000313" key="2">
    <source>
        <dbReference type="EMBL" id="AKJ27044.1"/>
    </source>
</evidence>
<dbReference type="KEGG" id="pbh:AAW51_0353"/>
<feature type="repeat" description="TPR" evidence="1">
    <location>
        <begin position="65"/>
        <end position="98"/>
    </location>
</feature>
<dbReference type="PROSITE" id="PS50005">
    <property type="entry name" value="TPR"/>
    <property type="match status" value="1"/>
</dbReference>
<dbReference type="EMBL" id="CP011371">
    <property type="protein sequence ID" value="AKJ27044.1"/>
    <property type="molecule type" value="Genomic_DNA"/>
</dbReference>
<keyword evidence="1" id="KW-0802">TPR repeat</keyword>
<dbReference type="Pfam" id="PF13432">
    <property type="entry name" value="TPR_16"/>
    <property type="match status" value="1"/>
</dbReference>
<dbReference type="InterPro" id="IPR052758">
    <property type="entry name" value="SRC_co-chaperone"/>
</dbReference>